<protein>
    <submittedName>
        <fullName evidence="1">Meiotically up-regulated gene 62 protein</fullName>
    </submittedName>
</protein>
<sequence length="146" mass="16985">MRLSCWRWGKRRGSKLKVCPTLFELVHLDILSPMLLWLSSIQKLDYFARLTLSVKFGWTHLHYRVVFGHYRNILRLYSMLDHIDSRTVALLPSLWSPNFFAPAFWDVSLKAKYSFSAYTKTDCARKSSGLSMEERPPSTAISSFST</sequence>
<gene>
    <name evidence="1" type="ORF">I7I52_08997</name>
</gene>
<dbReference type="AlphaFoldDB" id="A0A8H7YX69"/>
<proteinExistence type="predicted"/>
<accession>A0A8H7YX69</accession>
<comment type="caution">
    <text evidence="1">The sequence shown here is derived from an EMBL/GenBank/DDBJ whole genome shotgun (WGS) entry which is preliminary data.</text>
</comment>
<evidence type="ECO:0000313" key="1">
    <source>
        <dbReference type="EMBL" id="KAG5298881.1"/>
    </source>
</evidence>
<dbReference type="Proteomes" id="UP000670092">
    <property type="component" value="Unassembled WGS sequence"/>
</dbReference>
<evidence type="ECO:0000313" key="2">
    <source>
        <dbReference type="Proteomes" id="UP000670092"/>
    </source>
</evidence>
<dbReference type="EMBL" id="JAEVHI010000002">
    <property type="protein sequence ID" value="KAG5298881.1"/>
    <property type="molecule type" value="Genomic_DNA"/>
</dbReference>
<organism evidence="1 2">
    <name type="scientific">Ajellomyces capsulatus</name>
    <name type="common">Darling's disease fungus</name>
    <name type="synonym">Histoplasma capsulatum</name>
    <dbReference type="NCBI Taxonomy" id="5037"/>
    <lineage>
        <taxon>Eukaryota</taxon>
        <taxon>Fungi</taxon>
        <taxon>Dikarya</taxon>
        <taxon>Ascomycota</taxon>
        <taxon>Pezizomycotina</taxon>
        <taxon>Eurotiomycetes</taxon>
        <taxon>Eurotiomycetidae</taxon>
        <taxon>Onygenales</taxon>
        <taxon>Ajellomycetaceae</taxon>
        <taxon>Histoplasma</taxon>
    </lineage>
</organism>
<name>A0A8H7YX69_AJECA</name>
<reference evidence="1 2" key="1">
    <citation type="submission" date="2021-01" db="EMBL/GenBank/DDBJ databases">
        <title>Chromosome-level genome assembly of a human fungal pathogen reveals clustering of transcriptionally co-regulated genes.</title>
        <authorList>
            <person name="Voorhies M."/>
            <person name="Cohen S."/>
            <person name="Shea T.P."/>
            <person name="Petrus S."/>
            <person name="Munoz J.F."/>
            <person name="Poplawski S."/>
            <person name="Goldman W.E."/>
            <person name="Michael T."/>
            <person name="Cuomo C.A."/>
            <person name="Sil A."/>
            <person name="Beyhan S."/>
        </authorList>
    </citation>
    <scope>NUCLEOTIDE SEQUENCE [LARGE SCALE GENOMIC DNA]</scope>
    <source>
        <strain evidence="1 2">G184AR</strain>
    </source>
</reference>
<dbReference type="VEuPathDB" id="FungiDB:I7I52_08997"/>